<dbReference type="Gene3D" id="2.60.40.10">
    <property type="entry name" value="Immunoglobulins"/>
    <property type="match status" value="1"/>
</dbReference>
<dbReference type="InterPro" id="IPR008928">
    <property type="entry name" value="6-hairpin_glycosidase_sf"/>
</dbReference>
<dbReference type="EC" id="3.2.1.40" evidence="2"/>
<dbReference type="PATRIC" id="fig|582680.7.peg.163"/>
<keyword evidence="3" id="KW-0378">Hydrolase</keyword>
<reference evidence="8 9" key="1">
    <citation type="submission" date="2015-02" db="EMBL/GenBank/DDBJ databases">
        <title>Draft genome sequences of ten Microbacterium spp. with emphasis on heavy metal contaminated environments.</title>
        <authorList>
            <person name="Corretto E."/>
        </authorList>
    </citation>
    <scope>NUCLEOTIDE SEQUENCE [LARGE SCALE GENOMIC DNA]</scope>
    <source>
        <strain evidence="8 9">DSM 23848</strain>
    </source>
</reference>
<dbReference type="InterPro" id="IPR035398">
    <property type="entry name" value="Bac_rhamnosid_C"/>
</dbReference>
<dbReference type="Gene3D" id="1.50.10.10">
    <property type="match status" value="1"/>
</dbReference>
<dbReference type="Pfam" id="PF25788">
    <property type="entry name" value="Ig_Rha78A_N"/>
    <property type="match status" value="1"/>
</dbReference>
<dbReference type="InterPro" id="IPR016007">
    <property type="entry name" value="Alpha_rhamnosid"/>
</dbReference>
<proteinExistence type="predicted"/>
<feature type="domain" description="Alpha-L-rhamnosidase six-hairpin glycosidase" evidence="6">
    <location>
        <begin position="447"/>
        <end position="831"/>
    </location>
</feature>
<dbReference type="Proteomes" id="UP000033448">
    <property type="component" value="Unassembled WGS sequence"/>
</dbReference>
<dbReference type="Gene3D" id="2.60.420.10">
    <property type="entry name" value="Maltose phosphorylase, domain 3"/>
    <property type="match status" value="1"/>
</dbReference>
<dbReference type="PANTHER" id="PTHR33307">
    <property type="entry name" value="ALPHA-RHAMNOSIDASE (EUROFUNG)"/>
    <property type="match status" value="1"/>
</dbReference>
<dbReference type="Gene3D" id="2.60.120.260">
    <property type="entry name" value="Galactose-binding domain-like"/>
    <property type="match status" value="2"/>
</dbReference>
<accession>A0A0F0LIJ8</accession>
<evidence type="ECO:0000313" key="8">
    <source>
        <dbReference type="EMBL" id="KJL32489.1"/>
    </source>
</evidence>
<dbReference type="InterPro" id="IPR013737">
    <property type="entry name" value="Bac_rhamnosid_N"/>
</dbReference>
<comment type="caution">
    <text evidence="8">The sequence shown here is derived from an EMBL/GenBank/DDBJ whole genome shotgun (WGS) entry which is preliminary data.</text>
</comment>
<dbReference type="AlphaFoldDB" id="A0A0F0LIJ8"/>
<dbReference type="InterPro" id="IPR012341">
    <property type="entry name" value="6hp_glycosidase-like_sf"/>
</dbReference>
<dbReference type="Pfam" id="PF05592">
    <property type="entry name" value="Bac_rhamnosid"/>
    <property type="match status" value="1"/>
</dbReference>
<feature type="domain" description="Alpha-L-rhamnosidase C-terminal" evidence="7">
    <location>
        <begin position="834"/>
        <end position="897"/>
    </location>
</feature>
<dbReference type="RefSeq" id="WP_052674098.1">
    <property type="nucleotide sequence ID" value="NZ_JYIT01000038.1"/>
</dbReference>
<evidence type="ECO:0000256" key="2">
    <source>
        <dbReference type="ARBA" id="ARBA00012652"/>
    </source>
</evidence>
<dbReference type="EMBL" id="JYIT01000038">
    <property type="protein sequence ID" value="KJL32489.1"/>
    <property type="molecule type" value="Genomic_DNA"/>
</dbReference>
<dbReference type="Pfam" id="PF17389">
    <property type="entry name" value="Bac_rhamnosid6H"/>
    <property type="match status" value="1"/>
</dbReference>
<dbReference type="InterPro" id="IPR035396">
    <property type="entry name" value="Bac_rhamnosid6H"/>
</dbReference>
<comment type="catalytic activity">
    <reaction evidence="1">
        <text>Hydrolysis of terminal non-reducing alpha-L-rhamnose residues in alpha-L-rhamnosides.</text>
        <dbReference type="EC" id="3.2.1.40"/>
    </reaction>
</comment>
<evidence type="ECO:0000259" key="7">
    <source>
        <dbReference type="Pfam" id="PF17390"/>
    </source>
</evidence>
<evidence type="ECO:0000259" key="5">
    <source>
        <dbReference type="Pfam" id="PF08531"/>
    </source>
</evidence>
<gene>
    <name evidence="8" type="ORF">RL72_00152</name>
</gene>
<dbReference type="SUPFAM" id="SSF48208">
    <property type="entry name" value="Six-hairpin glycosidases"/>
    <property type="match status" value="1"/>
</dbReference>
<feature type="domain" description="Bacterial alpha-L-rhamnosidase N-terminal" evidence="5">
    <location>
        <begin position="161"/>
        <end position="330"/>
    </location>
</feature>
<evidence type="ECO:0000259" key="4">
    <source>
        <dbReference type="Pfam" id="PF05592"/>
    </source>
</evidence>
<evidence type="ECO:0000259" key="6">
    <source>
        <dbReference type="Pfam" id="PF17389"/>
    </source>
</evidence>
<evidence type="ECO:0000256" key="3">
    <source>
        <dbReference type="ARBA" id="ARBA00022801"/>
    </source>
</evidence>
<organism evidence="8 9">
    <name type="scientific">Microbacterium azadirachtae</name>
    <dbReference type="NCBI Taxonomy" id="582680"/>
    <lineage>
        <taxon>Bacteria</taxon>
        <taxon>Bacillati</taxon>
        <taxon>Actinomycetota</taxon>
        <taxon>Actinomycetes</taxon>
        <taxon>Micrococcales</taxon>
        <taxon>Microbacteriaceae</taxon>
        <taxon>Microbacterium</taxon>
    </lineage>
</organism>
<dbReference type="GO" id="GO:0005975">
    <property type="term" value="P:carbohydrate metabolic process"/>
    <property type="evidence" value="ECO:0007669"/>
    <property type="project" value="InterPro"/>
</dbReference>
<dbReference type="Pfam" id="PF08531">
    <property type="entry name" value="Bac_rhamnosid_N"/>
    <property type="match status" value="1"/>
</dbReference>
<dbReference type="Pfam" id="PF17390">
    <property type="entry name" value="Bac_rhamnosid_C"/>
    <property type="match status" value="1"/>
</dbReference>
<keyword evidence="9" id="KW-1185">Reference proteome</keyword>
<dbReference type="GO" id="GO:0030596">
    <property type="term" value="F:alpha-L-rhamnosidase activity"/>
    <property type="evidence" value="ECO:0007669"/>
    <property type="project" value="UniProtKB-EC"/>
</dbReference>
<dbReference type="InterPro" id="IPR013783">
    <property type="entry name" value="Ig-like_fold"/>
</dbReference>
<feature type="domain" description="Alpha-L-rhamnosidase concanavalin-like" evidence="4">
    <location>
        <begin position="341"/>
        <end position="441"/>
    </location>
</feature>
<name>A0A0F0LIJ8_9MICO</name>
<evidence type="ECO:0000256" key="1">
    <source>
        <dbReference type="ARBA" id="ARBA00001445"/>
    </source>
</evidence>
<protein>
    <recommendedName>
        <fullName evidence="2">alpha-L-rhamnosidase</fullName>
        <ecNumber evidence="2">3.2.1.40</ecNumber>
    </recommendedName>
</protein>
<dbReference type="PANTHER" id="PTHR33307:SF6">
    <property type="entry name" value="ALPHA-RHAMNOSIDASE (EUROFUNG)-RELATED"/>
    <property type="match status" value="1"/>
</dbReference>
<evidence type="ECO:0000313" key="9">
    <source>
        <dbReference type="Proteomes" id="UP000033448"/>
    </source>
</evidence>
<sequence length="926" mass="100586">MPLVLSDLRADHLENPLALRRVTPRLTWRVRAEGTASAPRAHRIRITAADGAVAHDSGWIDSDATALEAVDFEGAPGSDYRWHLAVRDADGAEVEASAGFGIGLADWDAPWAEPVQERVLAEGPLEIGPEVFAPAADAAPPGERLHPPRHLRQAFNLPAAPVSARLRISSQGVHQPSLNGRPVGDGLLAPGYESYQHEISVMTHDVTSLLREGANVLGVILGDGWYAGRISILGRSAQYGDILRATWRLEVDLPDGSRHVIRPDASVRSSRGPIDWSDIFIGERHDARAEMPGWDEPSADAEASEGWTPCALLPVSVPLVPFVGEPIRRVRELPAQRILTTPAGETVIDFGQVMAGRVRMRVRGERGTVVRLEHAEVIDAEGNFLDNILGVNKDQADEYVLAGRPEGEEWEPLFTFHGFRYVKLIGYPGTPEPEDFTAVVIANDLAQTASFSSSHARLDRLVQNTIWSQRSNFLAVPTDCPQRERAGWTGDLQIFAPTAATLMGVAAFLDRWLRNVRVDQDAHGGIVPIIVPMPPAMDDPDRPNAGLGDISDAAGWSDAITIAPWELYRHYGDPRFLRDNLEAMRTWVEHQTAGAAASLPAGLDPASLSPERLARQRLLWNGRMNFGDWLAPSTLDGSRPEAAGLDEFSAIMLAPQLTAELTGPLFQIRSLDLYAASAEALGDAVTAAQAREHAAAVRAAFAAEYVGDDGRIGPDMQGIAVLALAFDAVPDEIRPRAVARLVELVQEAGVHLDTGFVSVPFLLDVLWDEGHADLARALLVQDTAPSWLYEVDHGATTIWEAWNAVHEDGTVERMSMNHYAFGCVVDWMMRRLAGIELLEPGYRRTRIAPDLDGVLDHCQAHVDAPAGRIAVDWTRTGAEARLTVEIPLGVTAEVALAPGWTLDDPTELTPGTHTLRAARTEEGSAS</sequence>
<dbReference type="OrthoDB" id="9761045at2"/>
<dbReference type="InterPro" id="IPR008902">
    <property type="entry name" value="Rhamnosid_concanavalin"/>
</dbReference>
<dbReference type="PIRSF" id="PIRSF010631">
    <property type="entry name" value="A-rhamnsds"/>
    <property type="match status" value="1"/>
</dbReference>